<dbReference type="Proteomes" id="UP000323917">
    <property type="component" value="Chromosome"/>
</dbReference>
<evidence type="ECO:0000313" key="2">
    <source>
        <dbReference type="Proteomes" id="UP000323917"/>
    </source>
</evidence>
<accession>A0A5B9Q3R4</accession>
<name>A0A5B9Q3R4_9BACT</name>
<protein>
    <submittedName>
        <fullName evidence="1">Uncharacterized protein</fullName>
    </submittedName>
</protein>
<keyword evidence="2" id="KW-1185">Reference proteome</keyword>
<evidence type="ECO:0000313" key="1">
    <source>
        <dbReference type="EMBL" id="QEG33678.1"/>
    </source>
</evidence>
<organism evidence="1 2">
    <name type="scientific">Bythopirellula goksoeyrii</name>
    <dbReference type="NCBI Taxonomy" id="1400387"/>
    <lineage>
        <taxon>Bacteria</taxon>
        <taxon>Pseudomonadati</taxon>
        <taxon>Planctomycetota</taxon>
        <taxon>Planctomycetia</taxon>
        <taxon>Pirellulales</taxon>
        <taxon>Lacipirellulaceae</taxon>
        <taxon>Bythopirellula</taxon>
    </lineage>
</organism>
<dbReference type="EMBL" id="CP042913">
    <property type="protein sequence ID" value="QEG33678.1"/>
    <property type="molecule type" value="Genomic_DNA"/>
</dbReference>
<gene>
    <name evidence="1" type="ORF">Pr1d_09420</name>
</gene>
<dbReference type="OrthoDB" id="279077at2"/>
<dbReference type="AlphaFoldDB" id="A0A5B9Q3R4"/>
<dbReference type="RefSeq" id="WP_148072411.1">
    <property type="nucleotide sequence ID" value="NZ_CP042913.1"/>
</dbReference>
<proteinExistence type="predicted"/>
<reference evidence="1 2" key="1">
    <citation type="submission" date="2019-08" db="EMBL/GenBank/DDBJ databases">
        <title>Deep-cultivation of Planctomycetes and their phenomic and genomic characterization uncovers novel biology.</title>
        <authorList>
            <person name="Wiegand S."/>
            <person name="Jogler M."/>
            <person name="Boedeker C."/>
            <person name="Pinto D."/>
            <person name="Vollmers J."/>
            <person name="Rivas-Marin E."/>
            <person name="Kohn T."/>
            <person name="Peeters S.H."/>
            <person name="Heuer A."/>
            <person name="Rast P."/>
            <person name="Oberbeckmann S."/>
            <person name="Bunk B."/>
            <person name="Jeske O."/>
            <person name="Meyerdierks A."/>
            <person name="Storesund J.E."/>
            <person name="Kallscheuer N."/>
            <person name="Luecker S."/>
            <person name="Lage O.M."/>
            <person name="Pohl T."/>
            <person name="Merkel B.J."/>
            <person name="Hornburger P."/>
            <person name="Mueller R.-W."/>
            <person name="Bruemmer F."/>
            <person name="Labrenz M."/>
            <person name="Spormann A.M."/>
            <person name="Op den Camp H."/>
            <person name="Overmann J."/>
            <person name="Amann R."/>
            <person name="Jetten M.S.M."/>
            <person name="Mascher T."/>
            <person name="Medema M.H."/>
            <person name="Devos D.P."/>
            <person name="Kaster A.-K."/>
            <person name="Ovreas L."/>
            <person name="Rohde M."/>
            <person name="Galperin M.Y."/>
            <person name="Jogler C."/>
        </authorList>
    </citation>
    <scope>NUCLEOTIDE SEQUENCE [LARGE SCALE GENOMIC DNA]</scope>
    <source>
        <strain evidence="1 2">Pr1d</strain>
    </source>
</reference>
<sequence length="149" mass="17016">MSKRPQLPLLFLLLLLGVIFWSQISGKIPVISPNRKNFAPWEKLSAGNGVSYLEKYEGAGIDPMYLAMMSYEDHDALRLVIETFGLVPQDEGNRVSTFTNTLGDRTPEWFSPELATEIYVFPAGLKEGYVSNLWINANNRTMILERTWW</sequence>
<dbReference type="KEGG" id="bgok:Pr1d_09420"/>